<dbReference type="InterPro" id="IPR036322">
    <property type="entry name" value="WD40_repeat_dom_sf"/>
</dbReference>
<proteinExistence type="predicted"/>
<dbReference type="SUPFAM" id="SSF50978">
    <property type="entry name" value="WD40 repeat-like"/>
    <property type="match status" value="1"/>
</dbReference>
<evidence type="ECO:0000256" key="1">
    <source>
        <dbReference type="ARBA" id="ARBA00004123"/>
    </source>
</evidence>
<evidence type="ECO:0000313" key="6">
    <source>
        <dbReference type="Proteomes" id="UP000242474"/>
    </source>
</evidence>
<evidence type="ECO:0000313" key="5">
    <source>
        <dbReference type="EMBL" id="PIA14246.1"/>
    </source>
</evidence>
<evidence type="ECO:0000256" key="2">
    <source>
        <dbReference type="ARBA" id="ARBA00022574"/>
    </source>
</evidence>
<dbReference type="STRING" id="763665.A0A2G5B5G0"/>
<dbReference type="AlphaFoldDB" id="A0A2G5B5G0"/>
<dbReference type="SMART" id="SM00320">
    <property type="entry name" value="WD40"/>
    <property type="match status" value="5"/>
</dbReference>
<gene>
    <name evidence="5" type="ORF">COEREDRAFT_82911</name>
</gene>
<evidence type="ECO:0000256" key="3">
    <source>
        <dbReference type="ARBA" id="ARBA00022737"/>
    </source>
</evidence>
<keyword evidence="4" id="KW-0539">Nucleus</keyword>
<comment type="subcellular location">
    <subcellularLocation>
        <location evidence="1">Nucleus</location>
    </subcellularLocation>
</comment>
<keyword evidence="2" id="KW-0853">WD repeat</keyword>
<dbReference type="Gene3D" id="2.130.10.10">
    <property type="entry name" value="YVTN repeat-like/Quinoprotein amine dehydrogenase"/>
    <property type="match status" value="1"/>
</dbReference>
<keyword evidence="3" id="KW-0677">Repeat</keyword>
<reference evidence="5 6" key="1">
    <citation type="journal article" date="2015" name="Genome Biol. Evol.">
        <title>Phylogenomic analyses indicate that early fungi evolved digesting cell walls of algal ancestors of land plants.</title>
        <authorList>
            <person name="Chang Y."/>
            <person name="Wang S."/>
            <person name="Sekimoto S."/>
            <person name="Aerts A.L."/>
            <person name="Choi C."/>
            <person name="Clum A."/>
            <person name="LaButti K.M."/>
            <person name="Lindquist E.A."/>
            <person name="Yee Ngan C."/>
            <person name="Ohm R.A."/>
            <person name="Salamov A.A."/>
            <person name="Grigoriev I.V."/>
            <person name="Spatafora J.W."/>
            <person name="Berbee M.L."/>
        </authorList>
    </citation>
    <scope>NUCLEOTIDE SEQUENCE [LARGE SCALE GENOMIC DNA]</scope>
    <source>
        <strain evidence="5 6">NRRL 1564</strain>
    </source>
</reference>
<keyword evidence="6" id="KW-1185">Reference proteome</keyword>
<sequence>MNSLQVQPVARTVTSVRWLPPRAGNAYTDTDLYFISGSGSKHKELVLWTTGNPDFKQLNDSDTDNAEESNVLASLVAKTSHDGDVHAIAAASSDTVATASSFGTISIYNIGYESECNLSLRESVTAHRFANGEPAVCTALSVQPTGAADAEVASCGEDGKLSYAPISRLDALQSHEVDSTVITGICWPTPTQLAISTRAGQVKLFDRRSPSEVSAVFVDPSQSYDFECITAHPSQSFRLVTGTNTGAVLLWDIRNPKQPTMEAFNVHQSNVWSVQFHPTDSSKIVSCSEDASLAITQWVAENNNSDSQNRGVRHLSSFFNALSINCFDICPFTRTSIIVAGSDSGNLLMEKSPASEFSMF</sequence>
<protein>
    <submittedName>
        <fullName evidence="5">WD40 repeat-like protein</fullName>
    </submittedName>
</protein>
<organism evidence="5 6">
    <name type="scientific">Coemansia reversa (strain ATCC 12441 / NRRL 1564)</name>
    <dbReference type="NCBI Taxonomy" id="763665"/>
    <lineage>
        <taxon>Eukaryota</taxon>
        <taxon>Fungi</taxon>
        <taxon>Fungi incertae sedis</taxon>
        <taxon>Zoopagomycota</taxon>
        <taxon>Kickxellomycotina</taxon>
        <taxon>Kickxellomycetes</taxon>
        <taxon>Kickxellales</taxon>
        <taxon>Kickxellaceae</taxon>
        <taxon>Coemansia</taxon>
    </lineage>
</organism>
<dbReference type="PANTHER" id="PTHR22652:SF0">
    <property type="entry name" value="NUCLEOPORIN NUP43"/>
    <property type="match status" value="1"/>
</dbReference>
<dbReference type="OrthoDB" id="427795at2759"/>
<dbReference type="InterPro" id="IPR015943">
    <property type="entry name" value="WD40/YVTN_repeat-like_dom_sf"/>
</dbReference>
<dbReference type="InterPro" id="IPR001680">
    <property type="entry name" value="WD40_rpt"/>
</dbReference>
<dbReference type="PANTHER" id="PTHR22652">
    <property type="entry name" value="NUCLEOPORIN NUP43"/>
    <property type="match status" value="1"/>
</dbReference>
<dbReference type="EMBL" id="KZ303520">
    <property type="protein sequence ID" value="PIA14246.1"/>
    <property type="molecule type" value="Genomic_DNA"/>
</dbReference>
<evidence type="ECO:0000256" key="4">
    <source>
        <dbReference type="ARBA" id="ARBA00023242"/>
    </source>
</evidence>
<name>A0A2G5B5G0_COERN</name>
<accession>A0A2G5B5G0</accession>
<dbReference type="Proteomes" id="UP000242474">
    <property type="component" value="Unassembled WGS sequence"/>
</dbReference>
<dbReference type="Pfam" id="PF00400">
    <property type="entry name" value="WD40"/>
    <property type="match status" value="1"/>
</dbReference>
<dbReference type="GO" id="GO:0031080">
    <property type="term" value="C:nuclear pore outer ring"/>
    <property type="evidence" value="ECO:0007669"/>
    <property type="project" value="TreeGrafter"/>
</dbReference>